<dbReference type="AlphaFoldDB" id="A0A645DLT9"/>
<accession>A0A645DLT9</accession>
<organism evidence="2">
    <name type="scientific">bioreactor metagenome</name>
    <dbReference type="NCBI Taxonomy" id="1076179"/>
    <lineage>
        <taxon>unclassified sequences</taxon>
        <taxon>metagenomes</taxon>
        <taxon>ecological metagenomes</taxon>
    </lineage>
</organism>
<sequence length="220" mass="24859">MRRFVDNVFFWGAAWGLEEATLGHLLHLLPLNIGWLFWFPLAYLFMHYAYKNTGRISSILYTSALAAAVKLIDLLMPVRIDYVINPAFAILLEGCAVSILYWILQKRPALDRYLLGRALFAALLSELFYIVYILIAPGFVSVIPAVKGIAAFAKMMLHSLVNGFSVFLFLAYAKRFFLAAAKVFRLPETPVFKPSETAQKMFSLSPYFLLALSVLATWAM</sequence>
<gene>
    <name evidence="2" type="ORF">SDC9_137417</name>
</gene>
<evidence type="ECO:0000313" key="2">
    <source>
        <dbReference type="EMBL" id="MPM90296.1"/>
    </source>
</evidence>
<keyword evidence="1" id="KW-0472">Membrane</keyword>
<comment type="caution">
    <text evidence="2">The sequence shown here is derived from an EMBL/GenBank/DDBJ whole genome shotgun (WGS) entry which is preliminary data.</text>
</comment>
<feature type="transmembrane region" description="Helical" evidence="1">
    <location>
        <begin position="58"/>
        <end position="76"/>
    </location>
</feature>
<keyword evidence="1" id="KW-0812">Transmembrane</keyword>
<dbReference type="EMBL" id="VSSQ01037572">
    <property type="protein sequence ID" value="MPM90296.1"/>
    <property type="molecule type" value="Genomic_DNA"/>
</dbReference>
<feature type="transmembrane region" description="Helical" evidence="1">
    <location>
        <begin position="25"/>
        <end position="46"/>
    </location>
</feature>
<reference evidence="2" key="1">
    <citation type="submission" date="2019-08" db="EMBL/GenBank/DDBJ databases">
        <authorList>
            <person name="Kucharzyk K."/>
            <person name="Murdoch R.W."/>
            <person name="Higgins S."/>
            <person name="Loffler F."/>
        </authorList>
    </citation>
    <scope>NUCLEOTIDE SEQUENCE</scope>
</reference>
<keyword evidence="1" id="KW-1133">Transmembrane helix</keyword>
<protein>
    <submittedName>
        <fullName evidence="2">Uncharacterized protein</fullName>
    </submittedName>
</protein>
<evidence type="ECO:0000256" key="1">
    <source>
        <dbReference type="SAM" id="Phobius"/>
    </source>
</evidence>
<proteinExistence type="predicted"/>
<feature type="transmembrane region" description="Helical" evidence="1">
    <location>
        <begin position="114"/>
        <end position="135"/>
    </location>
</feature>
<feature type="transmembrane region" description="Helical" evidence="1">
    <location>
        <begin position="155"/>
        <end position="173"/>
    </location>
</feature>
<feature type="transmembrane region" description="Helical" evidence="1">
    <location>
        <begin position="82"/>
        <end position="102"/>
    </location>
</feature>
<feature type="transmembrane region" description="Helical" evidence="1">
    <location>
        <begin position="201"/>
        <end position="219"/>
    </location>
</feature>
<name>A0A645DLT9_9ZZZZ</name>